<comment type="caution">
    <text evidence="1">The sequence shown here is derived from an EMBL/GenBank/DDBJ whole genome shotgun (WGS) entry which is preliminary data.</text>
</comment>
<sequence>GWIEKGAATVLTDYNHKTNKDVKLPVQCIEKCGVKFWKQSIDKVKYTKETKTMACDGTKMISYTIASTSSGSS</sequence>
<name>A0AAN5CRV6_9BILA</name>
<dbReference type="PANTHER" id="PTHR31463">
    <property type="entry name" value="MACROPHAGE-EXPRESSED GENE 1 PROTEIN"/>
    <property type="match status" value="1"/>
</dbReference>
<reference evidence="2" key="1">
    <citation type="submission" date="2022-10" db="EMBL/GenBank/DDBJ databases">
        <title>Genome assembly of Pristionchus species.</title>
        <authorList>
            <person name="Yoshida K."/>
            <person name="Sommer R.J."/>
        </authorList>
    </citation>
    <scope>NUCLEOTIDE SEQUENCE [LARGE SCALE GENOMIC DNA]</scope>
    <source>
        <strain evidence="2">RS5460</strain>
    </source>
</reference>
<evidence type="ECO:0000313" key="2">
    <source>
        <dbReference type="Proteomes" id="UP001328107"/>
    </source>
</evidence>
<dbReference type="InterPro" id="IPR039707">
    <property type="entry name" value="MPEG1"/>
</dbReference>
<dbReference type="PANTHER" id="PTHR31463:SF1">
    <property type="entry name" value="MACROPHAGE-EXPRESSED GENE 1 PROTEIN"/>
    <property type="match status" value="1"/>
</dbReference>
<dbReference type="EMBL" id="BTRK01000004">
    <property type="protein sequence ID" value="GMR49224.1"/>
    <property type="molecule type" value="Genomic_DNA"/>
</dbReference>
<feature type="non-terminal residue" evidence="1">
    <location>
        <position position="1"/>
    </location>
</feature>
<gene>
    <name evidence="1" type="ORF">PMAYCL1PPCAC_19419</name>
</gene>
<evidence type="ECO:0000313" key="1">
    <source>
        <dbReference type="EMBL" id="GMR49224.1"/>
    </source>
</evidence>
<dbReference type="Proteomes" id="UP001328107">
    <property type="component" value="Unassembled WGS sequence"/>
</dbReference>
<feature type="non-terminal residue" evidence="1">
    <location>
        <position position="73"/>
    </location>
</feature>
<dbReference type="GO" id="GO:0045087">
    <property type="term" value="P:innate immune response"/>
    <property type="evidence" value="ECO:0007669"/>
    <property type="project" value="UniProtKB-KW"/>
</dbReference>
<keyword evidence="2" id="KW-1185">Reference proteome</keyword>
<organism evidence="1 2">
    <name type="scientific">Pristionchus mayeri</name>
    <dbReference type="NCBI Taxonomy" id="1317129"/>
    <lineage>
        <taxon>Eukaryota</taxon>
        <taxon>Metazoa</taxon>
        <taxon>Ecdysozoa</taxon>
        <taxon>Nematoda</taxon>
        <taxon>Chromadorea</taxon>
        <taxon>Rhabditida</taxon>
        <taxon>Rhabditina</taxon>
        <taxon>Diplogasteromorpha</taxon>
        <taxon>Diplogasteroidea</taxon>
        <taxon>Neodiplogasteridae</taxon>
        <taxon>Pristionchus</taxon>
    </lineage>
</organism>
<accession>A0AAN5CRV6</accession>
<protein>
    <submittedName>
        <fullName evidence="1">Uncharacterized protein</fullName>
    </submittedName>
</protein>
<dbReference type="AlphaFoldDB" id="A0AAN5CRV6"/>
<dbReference type="GO" id="GO:0016020">
    <property type="term" value="C:membrane"/>
    <property type="evidence" value="ECO:0007669"/>
    <property type="project" value="UniProtKB-SubCell"/>
</dbReference>
<proteinExistence type="predicted"/>